<proteinExistence type="inferred from homology"/>
<dbReference type="PROSITE" id="PS50082">
    <property type="entry name" value="WD_REPEATS_2"/>
    <property type="match status" value="4"/>
</dbReference>
<evidence type="ECO:0000256" key="7">
    <source>
        <dbReference type="PROSITE-ProRule" id="PRU00221"/>
    </source>
</evidence>
<feature type="repeat" description="WD" evidence="7">
    <location>
        <begin position="18"/>
        <end position="59"/>
    </location>
</feature>
<organism evidence="8">
    <name type="scientific">Eutreptiella gymnastica</name>
    <dbReference type="NCBI Taxonomy" id="73025"/>
    <lineage>
        <taxon>Eukaryota</taxon>
        <taxon>Discoba</taxon>
        <taxon>Euglenozoa</taxon>
        <taxon>Euglenida</taxon>
        <taxon>Spirocuta</taxon>
        <taxon>Euglenophyceae</taxon>
        <taxon>Eutreptiales</taxon>
        <taxon>Eutreptiaceae</taxon>
        <taxon>Eutreptiella</taxon>
    </lineage>
</organism>
<feature type="repeat" description="WD" evidence="7">
    <location>
        <begin position="60"/>
        <end position="101"/>
    </location>
</feature>
<dbReference type="PRINTS" id="PR00320">
    <property type="entry name" value="GPROTEINBRPT"/>
</dbReference>
<evidence type="ECO:0000256" key="3">
    <source>
        <dbReference type="ARBA" id="ARBA00022574"/>
    </source>
</evidence>
<keyword evidence="4" id="KW-0677">Repeat</keyword>
<dbReference type="GO" id="GO:0071013">
    <property type="term" value="C:catalytic step 2 spliceosome"/>
    <property type="evidence" value="ECO:0007669"/>
    <property type="project" value="TreeGrafter"/>
</dbReference>
<comment type="similarity">
    <text evidence="6">Belongs to the WD repeat MORG1 family.</text>
</comment>
<dbReference type="InterPro" id="IPR001680">
    <property type="entry name" value="WD40_rpt"/>
</dbReference>
<dbReference type="PANTHER" id="PTHR22842">
    <property type="entry name" value="WD40 REPEAT PROTEIN"/>
    <property type="match status" value="1"/>
</dbReference>
<dbReference type="AlphaFoldDB" id="A0A7S1N1X4"/>
<dbReference type="PANTHER" id="PTHR22842:SF3">
    <property type="entry name" value="WD REPEAT DOMAIN-CONTAINING PROTEIN 83"/>
    <property type="match status" value="1"/>
</dbReference>
<feature type="repeat" description="WD" evidence="7">
    <location>
        <begin position="271"/>
        <end position="302"/>
    </location>
</feature>
<dbReference type="Pfam" id="PF00400">
    <property type="entry name" value="WD40"/>
    <property type="match status" value="6"/>
</dbReference>
<evidence type="ECO:0000313" key="8">
    <source>
        <dbReference type="EMBL" id="CAD8990974.1"/>
    </source>
</evidence>
<dbReference type="GO" id="GO:0000398">
    <property type="term" value="P:mRNA splicing, via spliceosome"/>
    <property type="evidence" value="ECO:0007669"/>
    <property type="project" value="TreeGrafter"/>
</dbReference>
<dbReference type="SMART" id="SM00320">
    <property type="entry name" value="WD40"/>
    <property type="match status" value="7"/>
</dbReference>
<dbReference type="GO" id="GO:0005840">
    <property type="term" value="C:ribosome"/>
    <property type="evidence" value="ECO:0007669"/>
    <property type="project" value="UniProtKB-KW"/>
</dbReference>
<evidence type="ECO:0000256" key="5">
    <source>
        <dbReference type="ARBA" id="ARBA00022980"/>
    </source>
</evidence>
<dbReference type="InterPro" id="IPR036322">
    <property type="entry name" value="WD40_repeat_dom_sf"/>
</dbReference>
<accession>A0A7S1N1X4</accession>
<dbReference type="CDD" id="cd00200">
    <property type="entry name" value="WD40"/>
    <property type="match status" value="1"/>
</dbReference>
<keyword evidence="2" id="KW-0963">Cytoplasm</keyword>
<dbReference type="Gene3D" id="2.130.10.10">
    <property type="entry name" value="YVTN repeat-like/Quinoprotein amine dehydrogenase"/>
    <property type="match status" value="1"/>
</dbReference>
<name>A0A7S1N1X4_9EUGL</name>
<keyword evidence="5" id="KW-0689">Ribosomal protein</keyword>
<gene>
    <name evidence="8" type="ORF">EGYM00392_LOCUS2017</name>
</gene>
<dbReference type="InterPro" id="IPR020472">
    <property type="entry name" value="WD40_PAC1"/>
</dbReference>
<keyword evidence="3 7" id="KW-0853">WD repeat</keyword>
<dbReference type="GO" id="GO:0005737">
    <property type="term" value="C:cytoplasm"/>
    <property type="evidence" value="ECO:0007669"/>
    <property type="project" value="UniProtKB-SubCell"/>
</dbReference>
<comment type="subcellular location">
    <subcellularLocation>
        <location evidence="1">Cytoplasm</location>
    </subcellularLocation>
</comment>
<evidence type="ECO:0000256" key="1">
    <source>
        <dbReference type="ARBA" id="ARBA00004496"/>
    </source>
</evidence>
<evidence type="ECO:0000256" key="6">
    <source>
        <dbReference type="ARBA" id="ARBA00038145"/>
    </source>
</evidence>
<dbReference type="EMBL" id="HBGA01005788">
    <property type="protein sequence ID" value="CAD8990974.1"/>
    <property type="molecule type" value="Transcribed_RNA"/>
</dbReference>
<dbReference type="PROSITE" id="PS00678">
    <property type="entry name" value="WD_REPEATS_1"/>
    <property type="match status" value="1"/>
</dbReference>
<evidence type="ECO:0000256" key="2">
    <source>
        <dbReference type="ARBA" id="ARBA00022490"/>
    </source>
</evidence>
<protein>
    <recommendedName>
        <fullName evidence="9">Guanine nucleotide-binding protein subunit beta-like protein</fullName>
    </recommendedName>
</protein>
<sequence>MVGPAASKPVPSQALMTLNAHEGGCNSVKWNSDGSYCMSGGVDKLCKLWNPNNGRLIKVYKGHSYPVSDICVSSDNNFFASAGLEKAIFVWDVTKDVPSRKLRGHTEQINCVTFGAEDSILASGSYDGTLKLWDMKAARTVTPIMTLSSFQDSVTCIHISGNQIATGCVDGYVRTFDVRMGKVLLDCILKPIVNVRVSSDRNCLVVQTLDSTIRLLDRKSGELLNEYKGHANEKYRVGSCLSCHDEWLVTGSEDAGIYIYDVVTAQVAAKLEGHRGCVTSVQYHPKVASFLSTATDGTIRLWGAPVGPEPKS</sequence>
<dbReference type="InterPro" id="IPR019775">
    <property type="entry name" value="WD40_repeat_CS"/>
</dbReference>
<dbReference type="SUPFAM" id="SSF50978">
    <property type="entry name" value="WD40 repeat-like"/>
    <property type="match status" value="1"/>
</dbReference>
<keyword evidence="5" id="KW-0687">Ribonucleoprotein</keyword>
<reference evidence="8" key="1">
    <citation type="submission" date="2021-01" db="EMBL/GenBank/DDBJ databases">
        <authorList>
            <person name="Corre E."/>
            <person name="Pelletier E."/>
            <person name="Niang G."/>
            <person name="Scheremetjew M."/>
            <person name="Finn R."/>
            <person name="Kale V."/>
            <person name="Holt S."/>
            <person name="Cochrane G."/>
            <person name="Meng A."/>
            <person name="Brown T."/>
            <person name="Cohen L."/>
        </authorList>
    </citation>
    <scope>NUCLEOTIDE SEQUENCE</scope>
    <source>
        <strain evidence="8">NIES-381</strain>
    </source>
</reference>
<evidence type="ECO:0008006" key="9">
    <source>
        <dbReference type="Google" id="ProtNLM"/>
    </source>
</evidence>
<dbReference type="PROSITE" id="PS50294">
    <property type="entry name" value="WD_REPEATS_REGION"/>
    <property type="match status" value="4"/>
</dbReference>
<evidence type="ECO:0000256" key="4">
    <source>
        <dbReference type="ARBA" id="ARBA00022737"/>
    </source>
</evidence>
<dbReference type="InterPro" id="IPR015943">
    <property type="entry name" value="WD40/YVTN_repeat-like_dom_sf"/>
</dbReference>
<dbReference type="InterPro" id="IPR051980">
    <property type="entry name" value="WD_repeat_MORG1"/>
</dbReference>
<feature type="repeat" description="WD" evidence="7">
    <location>
        <begin position="102"/>
        <end position="143"/>
    </location>
</feature>